<keyword evidence="6" id="KW-1185">Reference proteome</keyword>
<protein>
    <submittedName>
        <fullName evidence="5">HxlR family transcriptional regulator</fullName>
    </submittedName>
</protein>
<dbReference type="OrthoDB" id="9792527at2"/>
<dbReference type="EMBL" id="BJVJ01000111">
    <property type="protein sequence ID" value="GEL26782.1"/>
    <property type="molecule type" value="Genomic_DNA"/>
</dbReference>
<sequence length="236" mass="26633">MSGPGPEYCPVSMAAALLCERWNLLIIRELYVGARRFNDIHRGLPGLSRTLLSQRLRSLRQTGLVMAVADDGSGSEGYVLTDRGADLERVLMELGSWGVRWSFPEPSDEQLDPHLLMWRMRLGLRPRCLPDHRITAELIFEQNQDLVRGWLIIDGEGSSVCTRHPMFAVDIHARARSEVWYAVWYGQRSWSDALSSRDLSLSGEPDLVRAFPTWFERSGFADEVAARYAAGGRSTP</sequence>
<dbReference type="Gene3D" id="1.10.10.10">
    <property type="entry name" value="Winged helix-like DNA-binding domain superfamily/Winged helix DNA-binding domain"/>
    <property type="match status" value="1"/>
</dbReference>
<feature type="domain" description="HTH hxlR-type" evidence="4">
    <location>
        <begin position="9"/>
        <end position="106"/>
    </location>
</feature>
<dbReference type="InterPro" id="IPR036388">
    <property type="entry name" value="WH-like_DNA-bd_sf"/>
</dbReference>
<dbReference type="AlphaFoldDB" id="A0A511DPM7"/>
<dbReference type="RefSeq" id="WP_147115457.1">
    <property type="nucleotide sequence ID" value="NZ_BJVJ01000111.1"/>
</dbReference>
<accession>A0A511DPM7</accession>
<name>A0A511DPM7_9PSEU</name>
<reference evidence="5 6" key="1">
    <citation type="submission" date="2019-07" db="EMBL/GenBank/DDBJ databases">
        <title>Whole genome shotgun sequence of Pseudonocardia sulfidoxydans NBRC 16205.</title>
        <authorList>
            <person name="Hosoyama A."/>
            <person name="Uohara A."/>
            <person name="Ohji S."/>
            <person name="Ichikawa N."/>
        </authorList>
    </citation>
    <scope>NUCLEOTIDE SEQUENCE [LARGE SCALE GENOMIC DNA]</scope>
    <source>
        <strain evidence="5 6">NBRC 16205</strain>
    </source>
</reference>
<dbReference type="Proteomes" id="UP000321685">
    <property type="component" value="Unassembled WGS sequence"/>
</dbReference>
<evidence type="ECO:0000256" key="3">
    <source>
        <dbReference type="ARBA" id="ARBA00023163"/>
    </source>
</evidence>
<evidence type="ECO:0000256" key="1">
    <source>
        <dbReference type="ARBA" id="ARBA00023015"/>
    </source>
</evidence>
<dbReference type="GO" id="GO:0003677">
    <property type="term" value="F:DNA binding"/>
    <property type="evidence" value="ECO:0007669"/>
    <property type="project" value="UniProtKB-KW"/>
</dbReference>
<evidence type="ECO:0000313" key="6">
    <source>
        <dbReference type="Proteomes" id="UP000321685"/>
    </source>
</evidence>
<dbReference type="InterPro" id="IPR036390">
    <property type="entry name" value="WH_DNA-bd_sf"/>
</dbReference>
<dbReference type="PROSITE" id="PS51118">
    <property type="entry name" value="HTH_HXLR"/>
    <property type="match status" value="1"/>
</dbReference>
<dbReference type="Pfam" id="PF01638">
    <property type="entry name" value="HxlR"/>
    <property type="match status" value="1"/>
</dbReference>
<organism evidence="5 6">
    <name type="scientific">Pseudonocardia sulfidoxydans NBRC 16205</name>
    <dbReference type="NCBI Taxonomy" id="1223511"/>
    <lineage>
        <taxon>Bacteria</taxon>
        <taxon>Bacillati</taxon>
        <taxon>Actinomycetota</taxon>
        <taxon>Actinomycetes</taxon>
        <taxon>Pseudonocardiales</taxon>
        <taxon>Pseudonocardiaceae</taxon>
        <taxon>Pseudonocardia</taxon>
    </lineage>
</organism>
<evidence type="ECO:0000313" key="5">
    <source>
        <dbReference type="EMBL" id="GEL26782.1"/>
    </source>
</evidence>
<dbReference type="InterPro" id="IPR002577">
    <property type="entry name" value="HTH_HxlR"/>
</dbReference>
<dbReference type="PANTHER" id="PTHR33204">
    <property type="entry name" value="TRANSCRIPTIONAL REGULATOR, MARR FAMILY"/>
    <property type="match status" value="1"/>
</dbReference>
<gene>
    <name evidence="5" type="ORF">PSU4_57360</name>
</gene>
<keyword evidence="2" id="KW-0238">DNA-binding</keyword>
<comment type="caution">
    <text evidence="5">The sequence shown here is derived from an EMBL/GenBank/DDBJ whole genome shotgun (WGS) entry which is preliminary data.</text>
</comment>
<keyword evidence="1" id="KW-0805">Transcription regulation</keyword>
<dbReference type="SUPFAM" id="SSF46785">
    <property type="entry name" value="Winged helix' DNA-binding domain"/>
    <property type="match status" value="1"/>
</dbReference>
<keyword evidence="3" id="KW-0804">Transcription</keyword>
<proteinExistence type="predicted"/>
<evidence type="ECO:0000256" key="2">
    <source>
        <dbReference type="ARBA" id="ARBA00023125"/>
    </source>
</evidence>
<dbReference type="PANTHER" id="PTHR33204:SF18">
    <property type="entry name" value="TRANSCRIPTIONAL REGULATORY PROTEIN"/>
    <property type="match status" value="1"/>
</dbReference>
<evidence type="ECO:0000259" key="4">
    <source>
        <dbReference type="PROSITE" id="PS51118"/>
    </source>
</evidence>